<feature type="domain" description="Alpha-L-rhamnosidase six-hairpin glycosidase" evidence="2">
    <location>
        <begin position="238"/>
        <end position="461"/>
    </location>
</feature>
<dbReference type="Gene3D" id="1.50.10.10">
    <property type="match status" value="1"/>
</dbReference>
<reference evidence="4" key="1">
    <citation type="journal article" date="2014" name="Genome Announc.">
        <title>Complete sequencing and chromosome-scale genome assembly of the industrial progenitor strain P2niaD18 from the penicillin producer Penicillium chrysogenum.</title>
        <authorList>
            <person name="Specht T."/>
            <person name="Dahlmann T.A."/>
            <person name="Zadra I."/>
            <person name="Kurnsteiner H."/>
            <person name="Kuck U."/>
        </authorList>
    </citation>
    <scope>NUCLEOTIDE SEQUENCE [LARGE SCALE GENOMIC DNA]</scope>
    <source>
        <strain evidence="4">P2niaD18</strain>
    </source>
</reference>
<dbReference type="Proteomes" id="UP000076449">
    <property type="component" value="Chromosome III"/>
</dbReference>
<dbReference type="InterPro" id="IPR035396">
    <property type="entry name" value="Bac_rhamnosid6H"/>
</dbReference>
<feature type="signal peptide" evidence="1">
    <location>
        <begin position="1"/>
        <end position="16"/>
    </location>
</feature>
<feature type="domain" description="Alpha-L-rhamnosidase C-terminal" evidence="3">
    <location>
        <begin position="561"/>
        <end position="634"/>
    </location>
</feature>
<dbReference type="InterPro" id="IPR008928">
    <property type="entry name" value="6-hairpin_glycosidase_sf"/>
</dbReference>
<dbReference type="AlphaFoldDB" id="A0A167Q7S4"/>
<proteinExistence type="predicted"/>
<accession>A0A167Q7S4</accession>
<organism evidence="4">
    <name type="scientific">Penicillium chrysogenum</name>
    <name type="common">Penicillium notatum</name>
    <dbReference type="NCBI Taxonomy" id="5076"/>
    <lineage>
        <taxon>Eukaryota</taxon>
        <taxon>Fungi</taxon>
        <taxon>Dikarya</taxon>
        <taxon>Ascomycota</taxon>
        <taxon>Pezizomycotina</taxon>
        <taxon>Eurotiomycetes</taxon>
        <taxon>Eurotiomycetidae</taxon>
        <taxon>Eurotiales</taxon>
        <taxon>Aspergillaceae</taxon>
        <taxon>Penicillium</taxon>
        <taxon>Penicillium chrysogenum species complex</taxon>
    </lineage>
</organism>
<keyword evidence="1" id="KW-0732">Signal</keyword>
<evidence type="ECO:0000259" key="3">
    <source>
        <dbReference type="Pfam" id="PF17390"/>
    </source>
</evidence>
<dbReference type="GO" id="GO:0003824">
    <property type="term" value="F:catalytic activity"/>
    <property type="evidence" value="ECO:0007669"/>
    <property type="project" value="UniProtKB-ARBA"/>
</dbReference>
<evidence type="ECO:0000259" key="2">
    <source>
        <dbReference type="Pfam" id="PF17389"/>
    </source>
</evidence>
<name>A0A167Q7S4_PENCH</name>
<dbReference type="EMBL" id="CM002800">
    <property type="protein sequence ID" value="KZN84435.1"/>
    <property type="molecule type" value="Genomic_DNA"/>
</dbReference>
<dbReference type="Gene3D" id="2.60.420.10">
    <property type="entry name" value="Maltose phosphorylase, domain 3"/>
    <property type="match status" value="1"/>
</dbReference>
<protein>
    <recommendedName>
        <fullName evidence="5">Alpha-L-rhamnosidase six-hairpin glycosidase domain-containing protein</fullName>
    </recommendedName>
</protein>
<gene>
    <name evidence="4" type="ORF">EN45_085730</name>
</gene>
<dbReference type="InterPro" id="IPR035398">
    <property type="entry name" value="Bac_rhamnosid_C"/>
</dbReference>
<sequence length="658" mass="70593">MHFAALLLAPVLAAASSNIPYEQYIFAPKSRDLIPPSVYSVNGSVTGAKSLTQASGGEATFYGVSSVTYDFGKNVAGLVSLDVGSSSSPSAFLGVTFSESSLYINNQASDATADAGLDAPLWFNVGKGAGQYTPEDKYLRGGFRYLTIVSNTTATVSLKSLHVKFTAAPEQDLRAYTGYFHSDDELINKIWYAGAYTNQLATINPKHGNSLVHLGAISSGDNIHLPQTDTWWNNYTIANGSSTITDGAKRDRLVWPGDMSIALETIAVSTGDLYSVRTALESLFVLQKSNGQLPYAGKGFRPSVSYTYHLHSLIGASYLYRFSGEKGWLSNHWSQYKRGLEWAIGSVDETGLANITSSSDWLRFGMGAHNIEANAILYFVLQDAQSLATELNDKTALANWSKIATKLKAAANEKLWDASSGLYFDNETTTMHPQDGNAWAIKANLTQSTAQAVQVSNALKSRWGKYGAPAPEAGKTVSPFISGFELQGHYLANKPNSALDLIRLEWGFMLNDPRMTQSTFIEGYSTDGSLHYAPYTNDARVSHAHGWSTGPTYALTAYAAGIQLTGAGGSTWVIAPQAGNLTFVDAGFETAKGKFSTSYRGSEKGVGKFAFVTPANTTGEFVLAGARGNLVSEGGQRVKLVNGKASGLKGGSWKLRSD</sequence>
<evidence type="ECO:0000313" key="4">
    <source>
        <dbReference type="EMBL" id="KZN84435.1"/>
    </source>
</evidence>
<feature type="chain" id="PRO_5007891408" description="Alpha-L-rhamnosidase six-hairpin glycosidase domain-containing protein" evidence="1">
    <location>
        <begin position="17"/>
        <end position="658"/>
    </location>
</feature>
<dbReference type="PANTHER" id="PTHR34987:SF6">
    <property type="entry name" value="ALPHA-L-RHAMNOSIDASE SIX-HAIRPIN GLYCOSIDASE DOMAIN-CONTAINING PROTEIN"/>
    <property type="match status" value="1"/>
</dbReference>
<dbReference type="InterPro" id="IPR012341">
    <property type="entry name" value="6hp_glycosidase-like_sf"/>
</dbReference>
<dbReference type="GO" id="GO:0005975">
    <property type="term" value="P:carbohydrate metabolic process"/>
    <property type="evidence" value="ECO:0007669"/>
    <property type="project" value="InterPro"/>
</dbReference>
<evidence type="ECO:0008006" key="5">
    <source>
        <dbReference type="Google" id="ProtNLM"/>
    </source>
</evidence>
<dbReference type="PhylomeDB" id="A0A167Q7S4"/>
<dbReference type="Pfam" id="PF17389">
    <property type="entry name" value="Bac_rhamnosid6H"/>
    <property type="match status" value="1"/>
</dbReference>
<dbReference type="PANTHER" id="PTHR34987">
    <property type="entry name" value="C, PUTATIVE (AFU_ORTHOLOGUE AFUA_3G02880)-RELATED"/>
    <property type="match status" value="1"/>
</dbReference>
<evidence type="ECO:0000256" key="1">
    <source>
        <dbReference type="SAM" id="SignalP"/>
    </source>
</evidence>
<dbReference type="SUPFAM" id="SSF48208">
    <property type="entry name" value="Six-hairpin glycosidases"/>
    <property type="match status" value="1"/>
</dbReference>
<dbReference type="Pfam" id="PF17390">
    <property type="entry name" value="Bac_rhamnosid_C"/>
    <property type="match status" value="1"/>
</dbReference>